<name>A0A3M7QVU2_BRAPC</name>
<evidence type="ECO:0000259" key="7">
    <source>
        <dbReference type="PROSITE" id="PS50222"/>
    </source>
</evidence>
<organism evidence="8 9">
    <name type="scientific">Brachionus plicatilis</name>
    <name type="common">Marine rotifer</name>
    <name type="synonym">Brachionus muelleri</name>
    <dbReference type="NCBI Taxonomy" id="10195"/>
    <lineage>
        <taxon>Eukaryota</taxon>
        <taxon>Metazoa</taxon>
        <taxon>Spiralia</taxon>
        <taxon>Gnathifera</taxon>
        <taxon>Rotifera</taxon>
        <taxon>Eurotatoria</taxon>
        <taxon>Monogononta</taxon>
        <taxon>Pseudotrocha</taxon>
        <taxon>Ploima</taxon>
        <taxon>Brachionidae</taxon>
        <taxon>Brachionus</taxon>
    </lineage>
</organism>
<keyword evidence="9" id="KW-1185">Reference proteome</keyword>
<dbReference type="Proteomes" id="UP000276133">
    <property type="component" value="Unassembled WGS sequence"/>
</dbReference>
<evidence type="ECO:0000256" key="3">
    <source>
        <dbReference type="ARBA" id="ARBA00022723"/>
    </source>
</evidence>
<dbReference type="CDD" id="cd00051">
    <property type="entry name" value="EFh"/>
    <property type="match status" value="2"/>
</dbReference>
<evidence type="ECO:0000256" key="1">
    <source>
        <dbReference type="ARBA" id="ARBA00006049"/>
    </source>
</evidence>
<comment type="caution">
    <text evidence="8">The sequence shown here is derived from an EMBL/GenBank/DDBJ whole genome shotgun (WGS) entry which is preliminary data.</text>
</comment>
<evidence type="ECO:0000256" key="6">
    <source>
        <dbReference type="ARBA" id="ARBA00023288"/>
    </source>
</evidence>
<evidence type="ECO:0000256" key="2">
    <source>
        <dbReference type="ARBA" id="ARBA00022707"/>
    </source>
</evidence>
<dbReference type="Pfam" id="PF00036">
    <property type="entry name" value="EF-hand_1"/>
    <property type="match status" value="1"/>
</dbReference>
<feature type="domain" description="EF-hand" evidence="7">
    <location>
        <begin position="65"/>
        <end position="100"/>
    </location>
</feature>
<reference evidence="8 9" key="1">
    <citation type="journal article" date="2018" name="Sci. Rep.">
        <title>Genomic signatures of local adaptation to the degree of environmental predictability in rotifers.</title>
        <authorList>
            <person name="Franch-Gras L."/>
            <person name="Hahn C."/>
            <person name="Garcia-Roger E.M."/>
            <person name="Carmona M.J."/>
            <person name="Serra M."/>
            <person name="Gomez A."/>
        </authorList>
    </citation>
    <scope>NUCLEOTIDE SEQUENCE [LARGE SCALE GENOMIC DNA]</scope>
    <source>
        <strain evidence="8">HYR1</strain>
    </source>
</reference>
<dbReference type="SMART" id="SM00054">
    <property type="entry name" value="EFh"/>
    <property type="match status" value="3"/>
</dbReference>
<dbReference type="PANTHER" id="PTHR23055">
    <property type="entry name" value="CALCIUM BINDING PROTEINS"/>
    <property type="match status" value="1"/>
</dbReference>
<dbReference type="STRING" id="10195.A0A3M7QVU2"/>
<evidence type="ECO:0000256" key="5">
    <source>
        <dbReference type="ARBA" id="ARBA00022837"/>
    </source>
</evidence>
<keyword evidence="2" id="KW-0519">Myristate</keyword>
<keyword evidence="3" id="KW-0479">Metal-binding</keyword>
<dbReference type="Pfam" id="PF13499">
    <property type="entry name" value="EF-hand_7"/>
    <property type="match status" value="1"/>
</dbReference>
<feature type="domain" description="EF-hand" evidence="7">
    <location>
        <begin position="146"/>
        <end position="181"/>
    </location>
</feature>
<dbReference type="PROSITE" id="PS50222">
    <property type="entry name" value="EF_HAND_2"/>
    <property type="match status" value="3"/>
</dbReference>
<dbReference type="GO" id="GO:0005509">
    <property type="term" value="F:calcium ion binding"/>
    <property type="evidence" value="ECO:0007669"/>
    <property type="project" value="InterPro"/>
</dbReference>
<dbReference type="PROSITE" id="PS00018">
    <property type="entry name" value="EF_HAND_1"/>
    <property type="match status" value="3"/>
</dbReference>
<evidence type="ECO:0000256" key="4">
    <source>
        <dbReference type="ARBA" id="ARBA00022737"/>
    </source>
</evidence>
<feature type="domain" description="EF-hand" evidence="7">
    <location>
        <begin position="101"/>
        <end position="136"/>
    </location>
</feature>
<keyword evidence="5" id="KW-0106">Calcium</keyword>
<keyword evidence="4" id="KW-0677">Repeat</keyword>
<sequence>MRSKEIPPNLNEDQIKFWLANTDLTKEELVKWYSEFYEYARANSGGLDKDSFIKFFSKLRHKKKNSDDFFKLAFNAFDKDNSGTVDFPEFIVAFNIISNGDLKKRLEWMFEVYDLNNDKIIDRQEIQTIVKAVLKMSKKKLVGDQTDETKINELFENLDNNENNKITEDEFVENCMNNVFMREILSPDI</sequence>
<accession>A0A3M7QVU2</accession>
<evidence type="ECO:0000313" key="9">
    <source>
        <dbReference type="Proteomes" id="UP000276133"/>
    </source>
</evidence>
<dbReference type="PANTHER" id="PTHR23055:SF178">
    <property type="entry name" value="NEUROCALCIN HOMOLOG"/>
    <property type="match status" value="1"/>
</dbReference>
<dbReference type="InterPro" id="IPR028846">
    <property type="entry name" value="Recoverin"/>
</dbReference>
<gene>
    <name evidence="8" type="ORF">BpHYR1_051064</name>
</gene>
<dbReference type="Gene3D" id="1.10.238.10">
    <property type="entry name" value="EF-hand"/>
    <property type="match status" value="1"/>
</dbReference>
<dbReference type="InterPro" id="IPR018247">
    <property type="entry name" value="EF_Hand_1_Ca_BS"/>
</dbReference>
<evidence type="ECO:0000313" key="8">
    <source>
        <dbReference type="EMBL" id="RNA15231.1"/>
    </source>
</evidence>
<dbReference type="AlphaFoldDB" id="A0A3M7QVU2"/>
<comment type="similarity">
    <text evidence="1">Belongs to the recoverin family.</text>
</comment>
<proteinExistence type="inferred from homology"/>
<dbReference type="PRINTS" id="PR00450">
    <property type="entry name" value="RECOVERIN"/>
</dbReference>
<dbReference type="EMBL" id="REGN01005005">
    <property type="protein sequence ID" value="RNA15231.1"/>
    <property type="molecule type" value="Genomic_DNA"/>
</dbReference>
<dbReference type="SUPFAM" id="SSF47473">
    <property type="entry name" value="EF-hand"/>
    <property type="match status" value="1"/>
</dbReference>
<dbReference type="InterPro" id="IPR011992">
    <property type="entry name" value="EF-hand-dom_pair"/>
</dbReference>
<keyword evidence="6" id="KW-0449">Lipoprotein</keyword>
<protein>
    <submittedName>
        <fullName evidence="8">Neuronal calcium sensor 2-like</fullName>
    </submittedName>
</protein>
<dbReference type="InterPro" id="IPR002048">
    <property type="entry name" value="EF_hand_dom"/>
</dbReference>
<dbReference type="OrthoDB" id="191686at2759"/>